<feature type="transmembrane region" description="Helical" evidence="1">
    <location>
        <begin position="6"/>
        <end position="29"/>
    </location>
</feature>
<sequence>MMNLLKPAIAYFACLFATGFLLGTIRVLLIVPRLGERTAELLEMPFMLVAILIAAPWINQQYLSSAEPFQRLGVGFIALLFMLIADFGVGVFLRGMQPLEVITSRDAISGTVYYGMLLLFALMPWILGRKH</sequence>
<name>A0A6M8B724_9CYAN</name>
<keyword evidence="1" id="KW-0472">Membrane</keyword>
<accession>A0A6M8B724</accession>
<organism evidence="2 3">
    <name type="scientific">Thermoleptolyngbya sichuanensis A183</name>
    <dbReference type="NCBI Taxonomy" id="2737172"/>
    <lineage>
        <taxon>Bacteria</taxon>
        <taxon>Bacillati</taxon>
        <taxon>Cyanobacteriota</taxon>
        <taxon>Cyanophyceae</taxon>
        <taxon>Oculatellales</taxon>
        <taxon>Oculatellaceae</taxon>
        <taxon>Thermoleptolyngbya</taxon>
        <taxon>Thermoleptolyngbya sichuanensis</taxon>
    </lineage>
</organism>
<evidence type="ECO:0000313" key="3">
    <source>
        <dbReference type="Proteomes" id="UP000505210"/>
    </source>
</evidence>
<keyword evidence="1" id="KW-1133">Transmembrane helix</keyword>
<dbReference type="RefSeq" id="WP_172354923.1">
    <property type="nucleotide sequence ID" value="NZ_CP053661.1"/>
</dbReference>
<dbReference type="AlphaFoldDB" id="A0A6M8B724"/>
<dbReference type="KEGG" id="theu:HPC62_08835"/>
<protein>
    <submittedName>
        <fullName evidence="2">Uncharacterized protein</fullName>
    </submittedName>
</protein>
<evidence type="ECO:0000313" key="2">
    <source>
        <dbReference type="EMBL" id="QKD82278.1"/>
    </source>
</evidence>
<dbReference type="EMBL" id="CP053661">
    <property type="protein sequence ID" value="QKD82278.1"/>
    <property type="molecule type" value="Genomic_DNA"/>
</dbReference>
<reference evidence="2 3" key="1">
    <citation type="submission" date="2020-05" db="EMBL/GenBank/DDBJ databases">
        <title>Complete genome sequence of of a novel Thermoleptolyngbya strain isolated from hot springs of Ganzi, Sichuan China.</title>
        <authorList>
            <person name="Tang J."/>
            <person name="Daroch M."/>
            <person name="Li L."/>
            <person name="Waleron K."/>
            <person name="Waleron M."/>
            <person name="Waleron M."/>
        </authorList>
    </citation>
    <scope>NUCLEOTIDE SEQUENCE [LARGE SCALE GENOMIC DNA]</scope>
    <source>
        <strain evidence="2 3">PKUAC-SCTA183</strain>
    </source>
</reference>
<evidence type="ECO:0000256" key="1">
    <source>
        <dbReference type="SAM" id="Phobius"/>
    </source>
</evidence>
<dbReference type="Proteomes" id="UP000505210">
    <property type="component" value="Chromosome"/>
</dbReference>
<feature type="transmembrane region" description="Helical" evidence="1">
    <location>
        <begin position="107"/>
        <end position="127"/>
    </location>
</feature>
<gene>
    <name evidence="2" type="ORF">HPC62_08835</name>
</gene>
<proteinExistence type="predicted"/>
<feature type="transmembrane region" description="Helical" evidence="1">
    <location>
        <begin position="41"/>
        <end position="60"/>
    </location>
</feature>
<feature type="transmembrane region" description="Helical" evidence="1">
    <location>
        <begin position="72"/>
        <end position="95"/>
    </location>
</feature>
<keyword evidence="1" id="KW-0812">Transmembrane</keyword>
<keyword evidence="3" id="KW-1185">Reference proteome</keyword>